<proteinExistence type="predicted"/>
<feature type="transmembrane region" description="Helical" evidence="1">
    <location>
        <begin position="21"/>
        <end position="40"/>
    </location>
</feature>
<keyword evidence="1" id="KW-0472">Membrane</keyword>
<evidence type="ECO:0000313" key="2">
    <source>
        <dbReference type="EMBL" id="MCU6724539.1"/>
    </source>
</evidence>
<dbReference type="RefSeq" id="WP_262653964.1">
    <property type="nucleotide sequence ID" value="NZ_JAOQKE010000003.1"/>
</dbReference>
<sequence>MNRFQKKQEKTGKQKTGVLPILLAVLVVGCVWNGITVTTVRTRAQEKQSLEEAIHRDIVTCYALEGVYPESLEYLKEHYGLTYNEDSYIVNYEALGSNLMPDVTVMEKQDTWG</sequence>
<keyword evidence="1" id="KW-1133">Transmembrane helix</keyword>
<keyword evidence="1" id="KW-0812">Transmembrane</keyword>
<dbReference type="PROSITE" id="PS51257">
    <property type="entry name" value="PROKAR_LIPOPROTEIN"/>
    <property type="match status" value="1"/>
</dbReference>
<organism evidence="2 3">
    <name type="scientific">Muricoprocola aceti</name>
    <dbReference type="NCBI Taxonomy" id="2981772"/>
    <lineage>
        <taxon>Bacteria</taxon>
        <taxon>Bacillati</taxon>
        <taxon>Bacillota</taxon>
        <taxon>Clostridia</taxon>
        <taxon>Lachnospirales</taxon>
        <taxon>Lachnospiraceae</taxon>
        <taxon>Muricoprocola</taxon>
    </lineage>
</organism>
<name>A0ABT2SJ42_9FIRM</name>
<comment type="caution">
    <text evidence="2">The sequence shown here is derived from an EMBL/GenBank/DDBJ whole genome shotgun (WGS) entry which is preliminary data.</text>
</comment>
<dbReference type="EMBL" id="JAOQKE010000003">
    <property type="protein sequence ID" value="MCU6724539.1"/>
    <property type="molecule type" value="Genomic_DNA"/>
</dbReference>
<dbReference type="Proteomes" id="UP001652338">
    <property type="component" value="Unassembled WGS sequence"/>
</dbReference>
<reference evidence="2 3" key="1">
    <citation type="journal article" date="2021" name="ISME Commun">
        <title>Automated analysis of genomic sequences facilitates high-throughput and comprehensive description of bacteria.</title>
        <authorList>
            <person name="Hitch T.C.A."/>
        </authorList>
    </citation>
    <scope>NUCLEOTIDE SEQUENCE [LARGE SCALE GENOMIC DNA]</scope>
    <source>
        <strain evidence="2 3">Sanger_29</strain>
    </source>
</reference>
<evidence type="ECO:0000256" key="1">
    <source>
        <dbReference type="SAM" id="Phobius"/>
    </source>
</evidence>
<accession>A0ABT2SJ42</accession>
<keyword evidence="3" id="KW-1185">Reference proteome</keyword>
<protein>
    <submittedName>
        <fullName evidence="2">Uncharacterized protein</fullName>
    </submittedName>
</protein>
<gene>
    <name evidence="2" type="ORF">OCV47_04050</name>
</gene>
<evidence type="ECO:0000313" key="3">
    <source>
        <dbReference type="Proteomes" id="UP001652338"/>
    </source>
</evidence>